<keyword evidence="2 6" id="KW-0547">Nucleotide-binding</keyword>
<dbReference type="PROSITE" id="PS00108">
    <property type="entry name" value="PROTEIN_KINASE_ST"/>
    <property type="match status" value="1"/>
</dbReference>
<feature type="binding site" evidence="6">
    <location>
        <position position="110"/>
    </location>
    <ligand>
        <name>ATP</name>
        <dbReference type="ChEBI" id="CHEBI:30616"/>
    </ligand>
</feature>
<protein>
    <recommendedName>
        <fullName evidence="8">Protein kinase domain-containing protein</fullName>
    </recommendedName>
</protein>
<dbReference type="PROSITE" id="PS50005">
    <property type="entry name" value="TPR"/>
    <property type="match status" value="2"/>
</dbReference>
<dbReference type="GO" id="GO:0005524">
    <property type="term" value="F:ATP binding"/>
    <property type="evidence" value="ECO:0007669"/>
    <property type="project" value="UniProtKB-UniRule"/>
</dbReference>
<accession>A0A271IWQ5</accession>
<keyword evidence="4 6" id="KW-0067">ATP-binding</keyword>
<keyword evidence="3" id="KW-0418">Kinase</keyword>
<dbReference type="OrthoDB" id="9813021at2"/>
<feature type="domain" description="Protein kinase" evidence="8">
    <location>
        <begin position="79"/>
        <end position="370"/>
    </location>
</feature>
<dbReference type="SUPFAM" id="SSF56112">
    <property type="entry name" value="Protein kinase-like (PK-like)"/>
    <property type="match status" value="1"/>
</dbReference>
<dbReference type="EMBL" id="MQWD01000001">
    <property type="protein sequence ID" value="PAP75254.1"/>
    <property type="molecule type" value="Genomic_DNA"/>
</dbReference>
<dbReference type="AlphaFoldDB" id="A0A271IWQ5"/>
<dbReference type="InterPro" id="IPR017441">
    <property type="entry name" value="Protein_kinase_ATP_BS"/>
</dbReference>
<dbReference type="InterPro" id="IPR011009">
    <property type="entry name" value="Kinase-like_dom_sf"/>
</dbReference>
<dbReference type="InterPro" id="IPR008271">
    <property type="entry name" value="Ser/Thr_kinase_AS"/>
</dbReference>
<dbReference type="Gene3D" id="1.25.40.10">
    <property type="entry name" value="Tetratricopeptide repeat domain"/>
    <property type="match status" value="2"/>
</dbReference>
<keyword evidence="10" id="KW-1185">Reference proteome</keyword>
<keyword evidence="5" id="KW-0802">TPR repeat</keyword>
<evidence type="ECO:0000313" key="10">
    <source>
        <dbReference type="Proteomes" id="UP000216339"/>
    </source>
</evidence>
<evidence type="ECO:0000256" key="7">
    <source>
        <dbReference type="SAM" id="MobiDB-lite"/>
    </source>
</evidence>
<dbReference type="PANTHER" id="PTHR43289:SF34">
    <property type="entry name" value="SERINE_THREONINE-PROTEIN KINASE YBDM-RELATED"/>
    <property type="match status" value="1"/>
</dbReference>
<evidence type="ECO:0000256" key="4">
    <source>
        <dbReference type="ARBA" id="ARBA00022840"/>
    </source>
</evidence>
<evidence type="ECO:0000256" key="6">
    <source>
        <dbReference type="PROSITE-ProRule" id="PRU10141"/>
    </source>
</evidence>
<dbReference type="PANTHER" id="PTHR43289">
    <property type="entry name" value="MITOGEN-ACTIVATED PROTEIN KINASE KINASE KINASE 20-RELATED"/>
    <property type="match status" value="1"/>
</dbReference>
<evidence type="ECO:0000256" key="3">
    <source>
        <dbReference type="ARBA" id="ARBA00022777"/>
    </source>
</evidence>
<dbReference type="SUPFAM" id="SSF48452">
    <property type="entry name" value="TPR-like"/>
    <property type="match status" value="2"/>
</dbReference>
<dbReference type="InterPro" id="IPR019734">
    <property type="entry name" value="TPR_rpt"/>
</dbReference>
<reference evidence="9 10" key="1">
    <citation type="submission" date="2016-11" db="EMBL/GenBank/DDBJ databases">
        <title>Study of marine rhodopsin-containing bacteria.</title>
        <authorList>
            <person name="Yoshizawa S."/>
            <person name="Kumagai Y."/>
            <person name="Kogure K."/>
        </authorList>
    </citation>
    <scope>NUCLEOTIDE SEQUENCE [LARGE SCALE GENOMIC DNA]</scope>
    <source>
        <strain evidence="9 10">SAORIC-28</strain>
    </source>
</reference>
<keyword evidence="1" id="KW-0808">Transferase</keyword>
<evidence type="ECO:0000259" key="8">
    <source>
        <dbReference type="PROSITE" id="PS50011"/>
    </source>
</evidence>
<comment type="caution">
    <text evidence="9">The sequence shown here is derived from an EMBL/GenBank/DDBJ whole genome shotgun (WGS) entry which is preliminary data.</text>
</comment>
<dbReference type="SMART" id="SM00220">
    <property type="entry name" value="S_TKc"/>
    <property type="match status" value="1"/>
</dbReference>
<evidence type="ECO:0000256" key="2">
    <source>
        <dbReference type="ARBA" id="ARBA00022741"/>
    </source>
</evidence>
<evidence type="ECO:0000256" key="5">
    <source>
        <dbReference type="PROSITE-ProRule" id="PRU00339"/>
    </source>
</evidence>
<gene>
    <name evidence="9" type="ORF">BSZ37_01750</name>
</gene>
<dbReference type="Pfam" id="PF13424">
    <property type="entry name" value="TPR_12"/>
    <property type="match status" value="1"/>
</dbReference>
<dbReference type="PROSITE" id="PS00107">
    <property type="entry name" value="PROTEIN_KINASE_ATP"/>
    <property type="match status" value="1"/>
</dbReference>
<dbReference type="Pfam" id="PF00069">
    <property type="entry name" value="Pkinase"/>
    <property type="match status" value="1"/>
</dbReference>
<feature type="repeat" description="TPR" evidence="5">
    <location>
        <begin position="625"/>
        <end position="658"/>
    </location>
</feature>
<dbReference type="GO" id="GO:0004674">
    <property type="term" value="F:protein serine/threonine kinase activity"/>
    <property type="evidence" value="ECO:0007669"/>
    <property type="project" value="TreeGrafter"/>
</dbReference>
<dbReference type="InterPro" id="IPR011990">
    <property type="entry name" value="TPR-like_helical_dom_sf"/>
</dbReference>
<dbReference type="Gene3D" id="3.30.200.20">
    <property type="entry name" value="Phosphorylase Kinase, domain 1"/>
    <property type="match status" value="1"/>
</dbReference>
<feature type="repeat" description="TPR" evidence="5">
    <location>
        <begin position="484"/>
        <end position="517"/>
    </location>
</feature>
<evidence type="ECO:0000313" key="9">
    <source>
        <dbReference type="EMBL" id="PAP75254.1"/>
    </source>
</evidence>
<dbReference type="Proteomes" id="UP000216339">
    <property type="component" value="Unassembled WGS sequence"/>
</dbReference>
<feature type="compositionally biased region" description="Low complexity" evidence="7">
    <location>
        <begin position="310"/>
        <end position="327"/>
    </location>
</feature>
<dbReference type="Pfam" id="PF13374">
    <property type="entry name" value="TPR_10"/>
    <property type="match status" value="1"/>
</dbReference>
<proteinExistence type="predicted"/>
<dbReference type="CDD" id="cd14014">
    <property type="entry name" value="STKc_PknB_like"/>
    <property type="match status" value="1"/>
</dbReference>
<organism evidence="9 10">
    <name type="scientific">Rubrivirga marina</name>
    <dbReference type="NCBI Taxonomy" id="1196024"/>
    <lineage>
        <taxon>Bacteria</taxon>
        <taxon>Pseudomonadati</taxon>
        <taxon>Rhodothermota</taxon>
        <taxon>Rhodothermia</taxon>
        <taxon>Rhodothermales</taxon>
        <taxon>Rubricoccaceae</taxon>
        <taxon>Rubrivirga</taxon>
    </lineage>
</organism>
<evidence type="ECO:0000256" key="1">
    <source>
        <dbReference type="ARBA" id="ARBA00022679"/>
    </source>
</evidence>
<dbReference type="PROSITE" id="PS50011">
    <property type="entry name" value="PROTEIN_KINASE_DOM"/>
    <property type="match status" value="1"/>
</dbReference>
<name>A0A271IWQ5_9BACT</name>
<dbReference type="RefSeq" id="WP_095508890.1">
    <property type="nucleotide sequence ID" value="NZ_MQWD01000001.1"/>
</dbReference>
<sequence length="799" mass="85852">MTSDRWHAIEAVFDEAADLPPAERRAFLDRSCRTPDGHPDPALREEVERLLKLDVGAEAFFESPAVPDPDRAPPEAGPWRLVERVGVGGMGEVWRAERADGAYDQTAAVKLVRPGLGDDLLRRFQAERAVLARLDHPAIARLLDGGTASDGRPYLALEFVEGEPITDFCDRRRLGVNERLALFGDVCEAVAAAHRRLVVHRDLKPSNVLVAETPEGPRVKLLDFGIAKLLDDDAGLSLVQTRADRRVLTPEYAAPEQIRGEAPTTATDVYGLGVLLYELLTGQRPYRPASRVRRAIEQAILEADPTEPSTAATDAHAARAAAENRATQPDRLRRRLRGDLDRIVLKALRKEPDRRYDGAAALAADLDRHLGGLPIEARPESTGYRIGKFVRRHRAAAAAACVALLGVLGGAGAALWQAREASAERDRADARAAEAEAVTGFLVDLIGEARPAGSDGDTLRVRDVLDAGVARLDTGFADRPLVAAALATAFARSYAKLGQSERAVPLFRRALDLRRAHLPPLDPDVLQAENALSLALLNSDDLDGVDSLMTAAVATRRAGLGAAHPQVAIALNDLGIAADARRPDSLARAAAEGYFREAIDVIEAAGPAAFAAAYDGSASFDGFRSGLYYSLAVHYMTTGRQEQAVEPMGRAVELDDAPPESLDHQILANGYGVLLRQLERYDESIAVHREVVEAARRAHGPDHPFYGHPVLSLGSALQASGDAEGAIPVLREALRVFGGPDADDQAALEARFYLGRALVEAGQAAEGRRVLRAALPGLAETFGPDNVRVRRARELTAGA</sequence>
<feature type="region of interest" description="Disordered" evidence="7">
    <location>
        <begin position="305"/>
        <end position="328"/>
    </location>
</feature>
<dbReference type="Gene3D" id="1.10.510.10">
    <property type="entry name" value="Transferase(Phosphotransferase) domain 1"/>
    <property type="match status" value="1"/>
</dbReference>
<dbReference type="InterPro" id="IPR000719">
    <property type="entry name" value="Prot_kinase_dom"/>
</dbReference>